<sequence>MAIPAPKFCAMPPEAADTSTAVELPCTAVWPGLSATGIRPTSVTTMNGTIPIVKGDCLLPAQKNQGPGSDPLVLLPKDQRPHSLASLGHPLYTSIAPSYYYHAQGLLRDRVESLLGFSACSSGTLGCCTFNNAMA</sequence>
<comment type="caution">
    <text evidence="1">The sequence shown here is derived from an EMBL/GenBank/DDBJ whole genome shotgun (WGS) entry which is preliminary data.</text>
</comment>
<keyword evidence="2" id="KW-1185">Reference proteome</keyword>
<protein>
    <submittedName>
        <fullName evidence="1">Uncharacterized protein</fullName>
    </submittedName>
</protein>
<reference evidence="1" key="1">
    <citation type="journal article" date="2022" name="bioRxiv">
        <title>Sequencing and chromosome-scale assembly of the giantPleurodeles waltlgenome.</title>
        <authorList>
            <person name="Brown T."/>
            <person name="Elewa A."/>
            <person name="Iarovenko S."/>
            <person name="Subramanian E."/>
            <person name="Araus A.J."/>
            <person name="Petzold A."/>
            <person name="Susuki M."/>
            <person name="Suzuki K.-i.T."/>
            <person name="Hayashi T."/>
            <person name="Toyoda A."/>
            <person name="Oliveira C."/>
            <person name="Osipova E."/>
            <person name="Leigh N.D."/>
            <person name="Simon A."/>
            <person name="Yun M.H."/>
        </authorList>
    </citation>
    <scope>NUCLEOTIDE SEQUENCE</scope>
    <source>
        <strain evidence="1">20211129_DDA</strain>
        <tissue evidence="1">Liver</tissue>
    </source>
</reference>
<proteinExistence type="predicted"/>
<dbReference type="Proteomes" id="UP001066276">
    <property type="component" value="Chromosome 4_1"/>
</dbReference>
<evidence type="ECO:0000313" key="1">
    <source>
        <dbReference type="EMBL" id="KAJ1169348.1"/>
    </source>
</evidence>
<accession>A0AAV7SYX4</accession>
<gene>
    <name evidence="1" type="ORF">NDU88_001241</name>
</gene>
<evidence type="ECO:0000313" key="2">
    <source>
        <dbReference type="Proteomes" id="UP001066276"/>
    </source>
</evidence>
<dbReference type="EMBL" id="JANPWB010000007">
    <property type="protein sequence ID" value="KAJ1169348.1"/>
    <property type="molecule type" value="Genomic_DNA"/>
</dbReference>
<dbReference type="AlphaFoldDB" id="A0AAV7SYX4"/>
<name>A0AAV7SYX4_PLEWA</name>
<organism evidence="1 2">
    <name type="scientific">Pleurodeles waltl</name>
    <name type="common">Iberian ribbed newt</name>
    <dbReference type="NCBI Taxonomy" id="8319"/>
    <lineage>
        <taxon>Eukaryota</taxon>
        <taxon>Metazoa</taxon>
        <taxon>Chordata</taxon>
        <taxon>Craniata</taxon>
        <taxon>Vertebrata</taxon>
        <taxon>Euteleostomi</taxon>
        <taxon>Amphibia</taxon>
        <taxon>Batrachia</taxon>
        <taxon>Caudata</taxon>
        <taxon>Salamandroidea</taxon>
        <taxon>Salamandridae</taxon>
        <taxon>Pleurodelinae</taxon>
        <taxon>Pleurodeles</taxon>
    </lineage>
</organism>